<dbReference type="Proteomes" id="UP001186944">
    <property type="component" value="Unassembled WGS sequence"/>
</dbReference>
<evidence type="ECO:0000313" key="3">
    <source>
        <dbReference type="EMBL" id="KAK3084920.1"/>
    </source>
</evidence>
<evidence type="ECO:0000259" key="2">
    <source>
        <dbReference type="Pfam" id="PF25107"/>
    </source>
</evidence>
<protein>
    <recommendedName>
        <fullName evidence="2">VWA7 N-terminal domain-containing protein</fullName>
    </recommendedName>
</protein>
<feature type="domain" description="VWA7 N-terminal" evidence="2">
    <location>
        <begin position="77"/>
        <end position="168"/>
    </location>
</feature>
<proteinExistence type="predicted"/>
<name>A0AA89BMX2_PINIB</name>
<organism evidence="3 4">
    <name type="scientific">Pinctada imbricata</name>
    <name type="common">Atlantic pearl-oyster</name>
    <name type="synonym">Pinctada martensii</name>
    <dbReference type="NCBI Taxonomy" id="66713"/>
    <lineage>
        <taxon>Eukaryota</taxon>
        <taxon>Metazoa</taxon>
        <taxon>Spiralia</taxon>
        <taxon>Lophotrochozoa</taxon>
        <taxon>Mollusca</taxon>
        <taxon>Bivalvia</taxon>
        <taxon>Autobranchia</taxon>
        <taxon>Pteriomorphia</taxon>
        <taxon>Pterioida</taxon>
        <taxon>Pterioidea</taxon>
        <taxon>Pteriidae</taxon>
        <taxon>Pinctada</taxon>
    </lineage>
</organism>
<feature type="signal peptide" evidence="1">
    <location>
        <begin position="1"/>
        <end position="21"/>
    </location>
</feature>
<reference evidence="3" key="1">
    <citation type="submission" date="2019-08" db="EMBL/GenBank/DDBJ databases">
        <title>The improved chromosome-level genome for the pearl oyster Pinctada fucata martensii using PacBio sequencing and Hi-C.</title>
        <authorList>
            <person name="Zheng Z."/>
        </authorList>
    </citation>
    <scope>NUCLEOTIDE SEQUENCE</scope>
    <source>
        <strain evidence="3">ZZ-2019</strain>
        <tissue evidence="3">Adductor muscle</tissue>
    </source>
</reference>
<keyword evidence="4" id="KW-1185">Reference proteome</keyword>
<gene>
    <name evidence="3" type="ORF">FSP39_021498</name>
</gene>
<sequence>MDAHFQYRIFIFTVTLTGSLAFPPQKILSEERTRSHHDITQEGIYKAVANILNEKYFAGSQNGNPVRVVSNFFASDSNGLQQFESAIDEIVQSSNTIQQDNGHIAFYTVNAEQIERAHIQMQTKYSEIRRLSRNGNNVDISFVRQKIGEFLFTLQEFYSNTNWVEIEEWKQSADIQIYSELGLYGFSTIS</sequence>
<keyword evidence="1" id="KW-0732">Signal</keyword>
<accession>A0AA89BMX2</accession>
<dbReference type="EMBL" id="VSWD01000013">
    <property type="protein sequence ID" value="KAK3084920.1"/>
    <property type="molecule type" value="Genomic_DNA"/>
</dbReference>
<evidence type="ECO:0000313" key="4">
    <source>
        <dbReference type="Proteomes" id="UP001186944"/>
    </source>
</evidence>
<feature type="chain" id="PRO_5041726191" description="VWA7 N-terminal domain-containing protein" evidence="1">
    <location>
        <begin position="22"/>
        <end position="190"/>
    </location>
</feature>
<dbReference type="Pfam" id="PF25107">
    <property type="entry name" value="VWA7_N"/>
    <property type="match status" value="1"/>
</dbReference>
<comment type="caution">
    <text evidence="3">The sequence shown here is derived from an EMBL/GenBank/DDBJ whole genome shotgun (WGS) entry which is preliminary data.</text>
</comment>
<dbReference type="InterPro" id="IPR056862">
    <property type="entry name" value="VWA7_N"/>
</dbReference>
<evidence type="ECO:0000256" key="1">
    <source>
        <dbReference type="SAM" id="SignalP"/>
    </source>
</evidence>
<dbReference type="AlphaFoldDB" id="A0AA89BMX2"/>